<evidence type="ECO:0000256" key="2">
    <source>
        <dbReference type="SAM" id="SignalP"/>
    </source>
</evidence>
<keyword evidence="4" id="KW-1185">Reference proteome</keyword>
<keyword evidence="2" id="KW-0732">Signal</keyword>
<reference evidence="3 4" key="1">
    <citation type="journal article" date="2024" name="Nat. Commun.">
        <title>Phylogenomics reveals the evolutionary origins of lichenization in chlorophyte algae.</title>
        <authorList>
            <person name="Puginier C."/>
            <person name="Libourel C."/>
            <person name="Otte J."/>
            <person name="Skaloud P."/>
            <person name="Haon M."/>
            <person name="Grisel S."/>
            <person name="Petersen M."/>
            <person name="Berrin J.G."/>
            <person name="Delaux P.M."/>
            <person name="Dal Grande F."/>
            <person name="Keller J."/>
        </authorList>
    </citation>
    <scope>NUCLEOTIDE SEQUENCE [LARGE SCALE GENOMIC DNA]</scope>
    <source>
        <strain evidence="3 4">SAG 2043</strain>
    </source>
</reference>
<evidence type="ECO:0000313" key="4">
    <source>
        <dbReference type="Proteomes" id="UP001489004"/>
    </source>
</evidence>
<protein>
    <submittedName>
        <fullName evidence="3">Uncharacterized protein</fullName>
    </submittedName>
</protein>
<proteinExistence type="predicted"/>
<evidence type="ECO:0000313" key="3">
    <source>
        <dbReference type="EMBL" id="KAK9807726.1"/>
    </source>
</evidence>
<dbReference type="Proteomes" id="UP001489004">
    <property type="component" value="Unassembled WGS sequence"/>
</dbReference>
<evidence type="ECO:0000256" key="1">
    <source>
        <dbReference type="SAM" id="MobiDB-lite"/>
    </source>
</evidence>
<gene>
    <name evidence="3" type="ORF">WJX72_007224</name>
</gene>
<dbReference type="AlphaFoldDB" id="A0AAW1PE29"/>
<comment type="caution">
    <text evidence="3">The sequence shown here is derived from an EMBL/GenBank/DDBJ whole genome shotgun (WGS) entry which is preliminary data.</text>
</comment>
<feature type="signal peptide" evidence="2">
    <location>
        <begin position="1"/>
        <end position="22"/>
    </location>
</feature>
<name>A0AAW1PE29_9CHLO</name>
<dbReference type="EMBL" id="JALJOR010000012">
    <property type="protein sequence ID" value="KAK9807726.1"/>
    <property type="molecule type" value="Genomic_DNA"/>
</dbReference>
<feature type="chain" id="PRO_5043576026" evidence="2">
    <location>
        <begin position="23"/>
        <end position="355"/>
    </location>
</feature>
<accession>A0AAW1PE29</accession>
<feature type="region of interest" description="Disordered" evidence="1">
    <location>
        <begin position="186"/>
        <end position="238"/>
    </location>
</feature>
<organism evidence="3 4">
    <name type="scientific">[Myrmecia] bisecta</name>
    <dbReference type="NCBI Taxonomy" id="41462"/>
    <lineage>
        <taxon>Eukaryota</taxon>
        <taxon>Viridiplantae</taxon>
        <taxon>Chlorophyta</taxon>
        <taxon>core chlorophytes</taxon>
        <taxon>Trebouxiophyceae</taxon>
        <taxon>Trebouxiales</taxon>
        <taxon>Trebouxiaceae</taxon>
        <taxon>Myrmecia</taxon>
    </lineage>
</organism>
<sequence>MKIAHAALALAMGLLAVGRAAAQTCTVCDSCEDLPATQGTATVLGPFPNIDTFYVNIFSTDGSKFTSFLYPDTTTLSGPGYVAAASSPTASVCFSMDGLTSISPCLQTYRLVVNCIPAPGSTTCALKKFINTGSASNNPCEASPSATSAATSATPAATAAATTAPTAGTTPAATPAATTMPTTAATPAATAVPTQLAATQPTTTAATPAAKSITAAGTPAPTTKAGSAQGVATPAATSTPAATPAITSASSAGANINTASSNTVSGCVCACCSTSGCVPGEADIKFAAAGGTSGCTVDYCHSVFPDVCPASGSPGTSTAVYVAGAPAPAPTSGAARATAQFAIGLAAIGALAMLL</sequence>